<dbReference type="CDD" id="cd00198">
    <property type="entry name" value="vWFA"/>
    <property type="match status" value="1"/>
</dbReference>
<reference evidence="3" key="1">
    <citation type="submission" date="2025-08" db="UniProtKB">
        <authorList>
            <consortium name="RefSeq"/>
        </authorList>
    </citation>
    <scope>IDENTIFICATION</scope>
    <source>
        <tissue evidence="3">Whole sample</tissue>
    </source>
</reference>
<proteinExistence type="predicted"/>
<evidence type="ECO:0000313" key="3">
    <source>
        <dbReference type="RefSeq" id="XP_022329776.1"/>
    </source>
</evidence>
<dbReference type="AlphaFoldDB" id="A0A8B8DS22"/>
<dbReference type="SUPFAM" id="SSF53300">
    <property type="entry name" value="vWA-like"/>
    <property type="match status" value="1"/>
</dbReference>
<dbReference type="RefSeq" id="XP_022329776.1">
    <property type="nucleotide sequence ID" value="XM_022474068.1"/>
</dbReference>
<organism evidence="2 3">
    <name type="scientific">Crassostrea virginica</name>
    <name type="common">Eastern oyster</name>
    <dbReference type="NCBI Taxonomy" id="6565"/>
    <lineage>
        <taxon>Eukaryota</taxon>
        <taxon>Metazoa</taxon>
        <taxon>Spiralia</taxon>
        <taxon>Lophotrochozoa</taxon>
        <taxon>Mollusca</taxon>
        <taxon>Bivalvia</taxon>
        <taxon>Autobranchia</taxon>
        <taxon>Pteriomorphia</taxon>
        <taxon>Ostreida</taxon>
        <taxon>Ostreoidea</taxon>
        <taxon>Ostreidae</taxon>
        <taxon>Crassostrea</taxon>
    </lineage>
</organism>
<dbReference type="GeneID" id="111128456"/>
<dbReference type="InterPro" id="IPR036465">
    <property type="entry name" value="vWFA_dom_sf"/>
</dbReference>
<evidence type="ECO:0000313" key="2">
    <source>
        <dbReference type="Proteomes" id="UP000694844"/>
    </source>
</evidence>
<dbReference type="SMART" id="SM00327">
    <property type="entry name" value="VWA"/>
    <property type="match status" value="1"/>
</dbReference>
<feature type="domain" description="VWFA" evidence="1">
    <location>
        <begin position="30"/>
        <end position="224"/>
    </location>
</feature>
<dbReference type="KEGG" id="cvn:111128456"/>
<protein>
    <submittedName>
        <fullName evidence="3">Uncharacterized protein LOC111128456</fullName>
    </submittedName>
</protein>
<dbReference type="Gene3D" id="3.40.50.410">
    <property type="entry name" value="von Willebrand factor, type A domain"/>
    <property type="match status" value="1"/>
</dbReference>
<dbReference type="Pfam" id="PF00092">
    <property type="entry name" value="VWA"/>
    <property type="match status" value="1"/>
</dbReference>
<dbReference type="InterPro" id="IPR002035">
    <property type="entry name" value="VWF_A"/>
</dbReference>
<feature type="non-terminal residue" evidence="3">
    <location>
        <position position="304"/>
    </location>
</feature>
<dbReference type="Proteomes" id="UP000694844">
    <property type="component" value="Chromosome 4"/>
</dbReference>
<dbReference type="OrthoDB" id="6162378at2759"/>
<sequence length="304" mass="34503">MAVGSQELQGLCLNQDADAESMYQQGNGPYNIFILDTSSRLGEDGFQEMKEIFASMIDQYAKHPEVDENVAVFVCGRQTKFHHYFSNQYEDIKQSIENLEYGGPCPLEAAILLVSRNLRKDTSRSCVINGYHVHPRVILLTNGRPTPSTIKDEDYFPELYNHKQDDNGFIRASRVLGRVYPIFCIPVGRRPDLTILEFVGGQSRGGKIVYSSEAKQLAKYSSNMKIASKLPCTISNDGNDRERILTSLVCTFPESKFTEKDQDDIVEICLMKHLYSPLRVIARELNEEDDLYNERDPRMPPLGS</sequence>
<dbReference type="PROSITE" id="PS50234">
    <property type="entry name" value="VWFA"/>
    <property type="match status" value="1"/>
</dbReference>
<evidence type="ECO:0000259" key="1">
    <source>
        <dbReference type="PROSITE" id="PS50234"/>
    </source>
</evidence>
<gene>
    <name evidence="3" type="primary">LOC111128456</name>
</gene>
<name>A0A8B8DS22_CRAVI</name>
<keyword evidence="2" id="KW-1185">Reference proteome</keyword>
<accession>A0A8B8DS22</accession>